<dbReference type="PANTHER" id="PTHR36407:SF1">
    <property type="entry name" value="MEDIATOR-ASSOCIATED PROTEIN 2"/>
    <property type="match status" value="1"/>
</dbReference>
<evidence type="ECO:0000313" key="1">
    <source>
        <dbReference type="EMBL" id="KAF9621686.1"/>
    </source>
</evidence>
<protein>
    <submittedName>
        <fullName evidence="1">Uncharacterized protein</fullName>
    </submittedName>
</protein>
<dbReference type="Gene3D" id="6.20.250.70">
    <property type="match status" value="1"/>
</dbReference>
<reference evidence="1 2" key="1">
    <citation type="submission" date="2020-10" db="EMBL/GenBank/DDBJ databases">
        <title>The Coptis chinensis genome and diversification of protoberbering-type alkaloids.</title>
        <authorList>
            <person name="Wang B."/>
            <person name="Shu S."/>
            <person name="Song C."/>
            <person name="Liu Y."/>
        </authorList>
    </citation>
    <scope>NUCLEOTIDE SEQUENCE [LARGE SCALE GENOMIC DNA]</scope>
    <source>
        <strain evidence="1">HL-2020</strain>
        <tissue evidence="1">Leaf</tissue>
    </source>
</reference>
<evidence type="ECO:0000313" key="2">
    <source>
        <dbReference type="Proteomes" id="UP000631114"/>
    </source>
</evidence>
<sequence length="116" mass="13013">MAKKLNAPQFEEDDKDPLLDISSMTNNKELWLIQWPVNQNIDLDGQEITLKLQRNGNFASFETLSGKSYELVSFASQVHDATVFQSLASDTKVGAKAGIADNDWQLADFMPMKMQS</sequence>
<dbReference type="Proteomes" id="UP000631114">
    <property type="component" value="Unassembled WGS sequence"/>
</dbReference>
<dbReference type="OrthoDB" id="1892825at2759"/>
<comment type="caution">
    <text evidence="1">The sequence shown here is derived from an EMBL/GenBank/DDBJ whole genome shotgun (WGS) entry which is preliminary data.</text>
</comment>
<organism evidence="1 2">
    <name type="scientific">Coptis chinensis</name>
    <dbReference type="NCBI Taxonomy" id="261450"/>
    <lineage>
        <taxon>Eukaryota</taxon>
        <taxon>Viridiplantae</taxon>
        <taxon>Streptophyta</taxon>
        <taxon>Embryophyta</taxon>
        <taxon>Tracheophyta</taxon>
        <taxon>Spermatophyta</taxon>
        <taxon>Magnoliopsida</taxon>
        <taxon>Ranunculales</taxon>
        <taxon>Ranunculaceae</taxon>
        <taxon>Coptidoideae</taxon>
        <taxon>Coptis</taxon>
    </lineage>
</organism>
<keyword evidence="2" id="KW-1185">Reference proteome</keyword>
<proteinExistence type="predicted"/>
<dbReference type="InterPro" id="IPR038823">
    <property type="entry name" value="MED2_plant"/>
</dbReference>
<dbReference type="AlphaFoldDB" id="A0A835MFB3"/>
<dbReference type="EMBL" id="JADFTS010000002">
    <property type="protein sequence ID" value="KAF9621686.1"/>
    <property type="molecule type" value="Genomic_DNA"/>
</dbReference>
<dbReference type="PANTHER" id="PTHR36407">
    <property type="entry name" value="MEDIATOR-ASSOCIATED PROTEIN 2"/>
    <property type="match status" value="1"/>
</dbReference>
<gene>
    <name evidence="1" type="ORF">IFM89_026579</name>
</gene>
<name>A0A835MFB3_9MAGN</name>
<accession>A0A835MFB3</accession>